<dbReference type="PROSITE" id="PS50048">
    <property type="entry name" value="ZN2_CY6_FUNGAL_2"/>
    <property type="match status" value="1"/>
</dbReference>
<evidence type="ECO:0000256" key="8">
    <source>
        <dbReference type="ARBA" id="ARBA00023163"/>
    </source>
</evidence>
<keyword evidence="2" id="KW-0479">Metal-binding</keyword>
<evidence type="ECO:0000256" key="1">
    <source>
        <dbReference type="ARBA" id="ARBA00004123"/>
    </source>
</evidence>
<dbReference type="InterPro" id="IPR007219">
    <property type="entry name" value="XnlR_reg_dom"/>
</dbReference>
<feature type="region of interest" description="Disordered" evidence="10">
    <location>
        <begin position="640"/>
        <end position="723"/>
    </location>
</feature>
<dbReference type="PANTHER" id="PTHR47655:SF1">
    <property type="entry name" value="ZN(II)2CYS6 TRANSCRIPTION FACTOR (EUROFUNG)"/>
    <property type="match status" value="1"/>
</dbReference>
<dbReference type="GO" id="GO:0006351">
    <property type="term" value="P:DNA-templated transcription"/>
    <property type="evidence" value="ECO:0007669"/>
    <property type="project" value="InterPro"/>
</dbReference>
<sequence length="903" mass="100130">MDEGSATKGTRRKRVSRACDRCRSKKDKCDGIRPTCSACQASGQACSYDPNARKRGLPEGYVRGLEKLWALSICNIEGFEDAMLTMLGATERASDRRDRMMQLWTDEGASDNLHELWKTSRLCRALEKMLSPADSEQTQSPTKRQREDDGNDTYYGSSSQWGFRVGHGQDLVGVEGPRVVEPASTPLAKRPRLSSATENNLSVLGKPNNRQNLPLPSHAPQLLETYFSKTHPWFPIILKHNILRASYLYANGASHAGISSTGSGDHAALWAILSYTTGQEYRGIQEHGAFVHDPLGQAREFYSIARSLIPSEKDKFDLGHIQALLLLTLVNVGLEDWTAAWLLSGQAARMVEAMELPKNLERHRSDEARQRKAVFMGCFIIDSILSVRLSRPPCLRGYDAILPGQLEEDGLEEWNSWVDVLPSHAALENINAPHRGPLMALSCFNRLFELTSLLNKVSLQPPQAANDQHFVQQILIELRSLDDRLPAGCRLIGSESDQAENRSALLPHQSYLYIVYASTLLLLYTRQLNQGHSMQGNSQIIFDSIKNILYRTLDVLSHHMENFQACGFPPLSEFSLRSIIESLMSVRAKLEAVGFPVSKWMNIYLQKLNELGLPWPVFRSLRDTMVNLVYGSPGAYPLPQQISSGSIDTGNQSYPHPSDPKMPSSYVPNIRKPSITPTDSRYSPINRNWSSGYSPKPHNSHNLLQPEGMFATSPKPGTENLHSSAAMDASNQDHTAADILGKLMGSGKAKSSSSDSNDPTNLLSHRPRQPETPESAKPQPSVSGSTDRFPPLHGGFNVGQGGTYMTDEASSSPNDLDSIFKELAYLDTTDWANSRQEGLRDFGFMDDSTFQAFCHDPDRLVGSRPLVLPTAMSIADIWPPPGFFPEAFQGNNTNPPKEGVRPE</sequence>
<dbReference type="InterPro" id="IPR052783">
    <property type="entry name" value="Metabolic/Drug-Res_Regulator"/>
</dbReference>
<evidence type="ECO:0000313" key="12">
    <source>
        <dbReference type="EMBL" id="QKX53929.1"/>
    </source>
</evidence>
<organism evidence="12 13">
    <name type="scientific">Talaromyces rugulosus</name>
    <name type="common">Penicillium rugulosum</name>
    <dbReference type="NCBI Taxonomy" id="121627"/>
    <lineage>
        <taxon>Eukaryota</taxon>
        <taxon>Fungi</taxon>
        <taxon>Dikarya</taxon>
        <taxon>Ascomycota</taxon>
        <taxon>Pezizomycotina</taxon>
        <taxon>Eurotiomycetes</taxon>
        <taxon>Eurotiomycetidae</taxon>
        <taxon>Eurotiales</taxon>
        <taxon>Trichocomaceae</taxon>
        <taxon>Talaromyces</taxon>
        <taxon>Talaromyces sect. Islandici</taxon>
    </lineage>
</organism>
<evidence type="ECO:0000256" key="10">
    <source>
        <dbReference type="SAM" id="MobiDB-lite"/>
    </source>
</evidence>
<dbReference type="GO" id="GO:0045944">
    <property type="term" value="P:positive regulation of transcription by RNA polymerase II"/>
    <property type="evidence" value="ECO:0007669"/>
    <property type="project" value="TreeGrafter"/>
</dbReference>
<dbReference type="SUPFAM" id="SSF57701">
    <property type="entry name" value="Zn2/Cys6 DNA-binding domain"/>
    <property type="match status" value="1"/>
</dbReference>
<dbReference type="CDD" id="cd12148">
    <property type="entry name" value="fungal_TF_MHR"/>
    <property type="match status" value="1"/>
</dbReference>
<dbReference type="EMBL" id="CP055898">
    <property type="protein sequence ID" value="QKX53929.1"/>
    <property type="molecule type" value="Genomic_DNA"/>
</dbReference>
<keyword evidence="8" id="KW-0804">Transcription</keyword>
<dbReference type="KEGG" id="trg:TRUGW13939_01009"/>
<evidence type="ECO:0000256" key="7">
    <source>
        <dbReference type="ARBA" id="ARBA00023159"/>
    </source>
</evidence>
<evidence type="ECO:0000313" key="13">
    <source>
        <dbReference type="Proteomes" id="UP000509510"/>
    </source>
</evidence>
<dbReference type="Pfam" id="PF00172">
    <property type="entry name" value="Zn_clus"/>
    <property type="match status" value="1"/>
</dbReference>
<evidence type="ECO:0000256" key="5">
    <source>
        <dbReference type="ARBA" id="ARBA00023015"/>
    </source>
</evidence>
<dbReference type="FunFam" id="4.10.240.10:FF:000005">
    <property type="entry name" value="Quinic acid utilization activator"/>
    <property type="match status" value="1"/>
</dbReference>
<dbReference type="OrthoDB" id="3364175at2759"/>
<gene>
    <name evidence="12" type="ORF">TRUGW13939_01009</name>
</gene>
<keyword evidence="7" id="KW-0010">Activator</keyword>
<dbReference type="GO" id="GO:0003677">
    <property type="term" value="F:DNA binding"/>
    <property type="evidence" value="ECO:0007669"/>
    <property type="project" value="UniProtKB-KW"/>
</dbReference>
<evidence type="ECO:0000256" key="9">
    <source>
        <dbReference type="ARBA" id="ARBA00023242"/>
    </source>
</evidence>
<dbReference type="InterPro" id="IPR036864">
    <property type="entry name" value="Zn2-C6_fun-type_DNA-bd_sf"/>
</dbReference>
<keyword evidence="9" id="KW-0539">Nucleus</keyword>
<dbReference type="Proteomes" id="UP000509510">
    <property type="component" value="Chromosome I"/>
</dbReference>
<dbReference type="AlphaFoldDB" id="A0A7H8QJ03"/>
<dbReference type="GO" id="GO:0008270">
    <property type="term" value="F:zinc ion binding"/>
    <property type="evidence" value="ECO:0007669"/>
    <property type="project" value="InterPro"/>
</dbReference>
<dbReference type="GeneID" id="55988522"/>
<feature type="region of interest" description="Disordered" evidence="10">
    <location>
        <begin position="745"/>
        <end position="813"/>
    </location>
</feature>
<dbReference type="PANTHER" id="PTHR47655">
    <property type="entry name" value="QUINIC ACID UTILIZATION ACTIVATOR"/>
    <property type="match status" value="1"/>
</dbReference>
<dbReference type="RefSeq" id="XP_035340108.1">
    <property type="nucleotide sequence ID" value="XM_035484215.1"/>
</dbReference>
<name>A0A7H8QJ03_TALRU</name>
<dbReference type="GO" id="GO:0005634">
    <property type="term" value="C:nucleus"/>
    <property type="evidence" value="ECO:0007669"/>
    <property type="project" value="UniProtKB-SubCell"/>
</dbReference>
<evidence type="ECO:0000256" key="4">
    <source>
        <dbReference type="ARBA" id="ARBA00022911"/>
    </source>
</evidence>
<evidence type="ECO:0000256" key="6">
    <source>
        <dbReference type="ARBA" id="ARBA00023125"/>
    </source>
</evidence>
<keyword evidence="5" id="KW-0805">Transcription regulation</keyword>
<feature type="region of interest" description="Disordered" evidence="10">
    <location>
        <begin position="183"/>
        <end position="214"/>
    </location>
</feature>
<dbReference type="CDD" id="cd00067">
    <property type="entry name" value="GAL4"/>
    <property type="match status" value="1"/>
</dbReference>
<protein>
    <recommendedName>
        <fullName evidence="11">Zn(2)-C6 fungal-type domain-containing protein</fullName>
    </recommendedName>
</protein>
<dbReference type="GO" id="GO:0000981">
    <property type="term" value="F:DNA-binding transcription factor activity, RNA polymerase II-specific"/>
    <property type="evidence" value="ECO:0007669"/>
    <property type="project" value="InterPro"/>
</dbReference>
<dbReference type="Gene3D" id="4.10.240.10">
    <property type="entry name" value="Zn(2)-C6 fungal-type DNA-binding domain"/>
    <property type="match status" value="1"/>
</dbReference>
<keyword evidence="4" id="KW-0672">Quinate metabolism</keyword>
<proteinExistence type="predicted"/>
<feature type="compositionally biased region" description="Polar residues" evidence="10">
    <location>
        <begin position="640"/>
        <end position="655"/>
    </location>
</feature>
<feature type="domain" description="Zn(2)-C6 fungal-type" evidence="11">
    <location>
        <begin position="18"/>
        <end position="48"/>
    </location>
</feature>
<dbReference type="InterPro" id="IPR001138">
    <property type="entry name" value="Zn2Cys6_DnaBD"/>
</dbReference>
<reference evidence="13" key="1">
    <citation type="submission" date="2020-06" db="EMBL/GenBank/DDBJ databases">
        <title>A chromosome-scale genome assembly of Talaromyces rugulosus W13939.</title>
        <authorList>
            <person name="Wang B."/>
            <person name="Guo L."/>
            <person name="Ye K."/>
            <person name="Wang L."/>
        </authorList>
    </citation>
    <scope>NUCLEOTIDE SEQUENCE [LARGE SCALE GENOMIC DNA]</scope>
    <source>
        <strain evidence="13">W13939</strain>
    </source>
</reference>
<dbReference type="PROSITE" id="PS00463">
    <property type="entry name" value="ZN2_CY6_FUNGAL_1"/>
    <property type="match status" value="1"/>
</dbReference>
<feature type="compositionally biased region" description="Low complexity" evidence="10">
    <location>
        <begin position="745"/>
        <end position="756"/>
    </location>
</feature>
<dbReference type="Pfam" id="PF04082">
    <property type="entry name" value="Fungal_trans"/>
    <property type="match status" value="1"/>
</dbReference>
<feature type="compositionally biased region" description="Polar residues" evidence="10">
    <location>
        <begin position="194"/>
        <end position="214"/>
    </location>
</feature>
<dbReference type="SMART" id="SM00906">
    <property type="entry name" value="Fungal_trans"/>
    <property type="match status" value="1"/>
</dbReference>
<keyword evidence="13" id="KW-1185">Reference proteome</keyword>
<evidence type="ECO:0000256" key="2">
    <source>
        <dbReference type="ARBA" id="ARBA00022723"/>
    </source>
</evidence>
<feature type="region of interest" description="Disordered" evidence="10">
    <location>
        <begin position="130"/>
        <end position="161"/>
    </location>
</feature>
<dbReference type="SMART" id="SM00066">
    <property type="entry name" value="GAL4"/>
    <property type="match status" value="1"/>
</dbReference>
<evidence type="ECO:0000256" key="3">
    <source>
        <dbReference type="ARBA" id="ARBA00022833"/>
    </source>
</evidence>
<comment type="subcellular location">
    <subcellularLocation>
        <location evidence="1">Nucleus</location>
    </subcellularLocation>
</comment>
<feature type="compositionally biased region" description="Polar residues" evidence="10">
    <location>
        <begin position="675"/>
        <end position="693"/>
    </location>
</feature>
<evidence type="ECO:0000259" key="11">
    <source>
        <dbReference type="PROSITE" id="PS50048"/>
    </source>
</evidence>
<accession>A0A7H8QJ03</accession>
<keyword evidence="3" id="KW-0862">Zinc</keyword>
<keyword evidence="6" id="KW-0238">DNA-binding</keyword>